<evidence type="ECO:0000313" key="4">
    <source>
        <dbReference type="Proteomes" id="UP000655588"/>
    </source>
</evidence>
<accession>A0A833RVS3</accession>
<comment type="caution">
    <text evidence="3">The sequence shown here is derived from an EMBL/GenBank/DDBJ whole genome shotgun (WGS) entry which is preliminary data.</text>
</comment>
<dbReference type="EMBL" id="WNWW01000489">
    <property type="protein sequence ID" value="KAF3424171.1"/>
    <property type="molecule type" value="Genomic_DNA"/>
</dbReference>
<keyword evidence="1" id="KW-0175">Coiled coil</keyword>
<dbReference type="AlphaFoldDB" id="A0A833RVS3"/>
<dbReference type="Proteomes" id="UP000655588">
    <property type="component" value="Unassembled WGS sequence"/>
</dbReference>
<gene>
    <name evidence="3" type="ORF">E2986_12311</name>
</gene>
<name>A0A833RVS3_9HYME</name>
<feature type="coiled-coil region" evidence="1">
    <location>
        <begin position="368"/>
        <end position="395"/>
    </location>
</feature>
<feature type="coiled-coil region" evidence="1">
    <location>
        <begin position="224"/>
        <end position="279"/>
    </location>
</feature>
<feature type="region of interest" description="Disordered" evidence="2">
    <location>
        <begin position="500"/>
        <end position="521"/>
    </location>
</feature>
<evidence type="ECO:0000256" key="2">
    <source>
        <dbReference type="SAM" id="MobiDB-lite"/>
    </source>
</evidence>
<proteinExistence type="predicted"/>
<reference evidence="3" key="1">
    <citation type="submission" date="2019-11" db="EMBL/GenBank/DDBJ databases">
        <title>The nuclear and mitochondrial genomes of Frieseomelitta varia - a highly eusocial stingless bee (Meliponini) with a permanently sterile worker caste.</title>
        <authorList>
            <person name="Freitas F.C.P."/>
            <person name="Lourenco A.P."/>
            <person name="Nunes F.M.F."/>
            <person name="Paschoal A.R."/>
            <person name="Abreu F.C.P."/>
            <person name="Barbin F.O."/>
            <person name="Bataglia L."/>
            <person name="Cardoso-Junior C.A.M."/>
            <person name="Cervoni M.S."/>
            <person name="Silva S.R."/>
            <person name="Dalarmi F."/>
            <person name="Del Lama M.A."/>
            <person name="Depintor T.S."/>
            <person name="Ferreira K.M."/>
            <person name="Goria P.S."/>
            <person name="Jaskot M.C."/>
            <person name="Lago D.C."/>
            <person name="Luna-Lucena D."/>
            <person name="Moda L.M."/>
            <person name="Nascimento L."/>
            <person name="Pedrino M."/>
            <person name="Rabico F.O."/>
            <person name="Sanches F.C."/>
            <person name="Santos D.E."/>
            <person name="Santos C.G."/>
            <person name="Vieira J."/>
            <person name="Lopes T.F."/>
            <person name="Barchuk A.R."/>
            <person name="Hartfelder K."/>
            <person name="Simoes Z.L.P."/>
            <person name="Bitondi M.M.G."/>
            <person name="Pinheiro D.G."/>
        </authorList>
    </citation>
    <scope>NUCLEOTIDE SEQUENCE</scope>
    <source>
        <strain evidence="3">USP_RPSP 00005682</strain>
        <tissue evidence="3">Whole individual</tissue>
    </source>
</reference>
<evidence type="ECO:0000256" key="1">
    <source>
        <dbReference type="SAM" id="Coils"/>
    </source>
</evidence>
<feature type="coiled-coil region" evidence="1">
    <location>
        <begin position="50"/>
        <end position="191"/>
    </location>
</feature>
<evidence type="ECO:0000313" key="3">
    <source>
        <dbReference type="EMBL" id="KAF3424171.1"/>
    </source>
</evidence>
<protein>
    <submittedName>
        <fullName evidence="3">Uncharacterized protein</fullName>
    </submittedName>
</protein>
<sequence length="521" mass="61848">MKRQLQKYKLDFDIIDKELKTEKENGTYVQQVSFELQKLRDTECCLQYENEQLKSDLKKQTRKIEDLVEKLQSQENNTKFEKLLKKLEEKQMQINDLCSQITNNEVVIKKQTEIIEELEKKLHIKNQQIKEYLSELNEAEEEMSTLHERIQSLKTMLKEKSDDMAKLQADYELIKNENSILKVENNNFEDKTKEDIYQMKIMERDYCSKLSSMEKEKTMLGDCLDKLRDELEEMQRSYLSKNDEHCKLKDICKSYVEQLDILQQQMEEEKEKVKQIEESNHCMVLQLQECKERNCSLVKEKSMIEQNNCEIISELQKTHKSLLELKRECQLKNKSLACISAELTETAMSRSELCNQSQYVVSCIRIWMEEQREYVNKLSAKLKSQQQELTQFEFDKRVLIDEAKRLRHMNHALMQRLKRMHRFGSKNIRNVCVGCQLPKNIDIRLPTSSKYLSSQKKLNLTRTARRISVCSNGSCFSRMKYLINELRKSNVDCDENSFNRMNTNVGSEENHDYGYQSSTSK</sequence>
<organism evidence="3 4">
    <name type="scientific">Frieseomelitta varia</name>
    <dbReference type="NCBI Taxonomy" id="561572"/>
    <lineage>
        <taxon>Eukaryota</taxon>
        <taxon>Metazoa</taxon>
        <taxon>Ecdysozoa</taxon>
        <taxon>Arthropoda</taxon>
        <taxon>Hexapoda</taxon>
        <taxon>Insecta</taxon>
        <taxon>Pterygota</taxon>
        <taxon>Neoptera</taxon>
        <taxon>Endopterygota</taxon>
        <taxon>Hymenoptera</taxon>
        <taxon>Apocrita</taxon>
        <taxon>Aculeata</taxon>
        <taxon>Apoidea</taxon>
        <taxon>Anthophila</taxon>
        <taxon>Apidae</taxon>
        <taxon>Frieseomelitta</taxon>
    </lineage>
</organism>
<keyword evidence="4" id="KW-1185">Reference proteome</keyword>